<feature type="region of interest" description="Disordered" evidence="7">
    <location>
        <begin position="407"/>
        <end position="439"/>
    </location>
</feature>
<dbReference type="PANTHER" id="PTHR45776:SF2">
    <property type="entry name" value="MIP04163P"/>
    <property type="match status" value="1"/>
</dbReference>
<evidence type="ECO:0000256" key="1">
    <source>
        <dbReference type="ARBA" id="ARBA00004123"/>
    </source>
</evidence>
<evidence type="ECO:0000256" key="3">
    <source>
        <dbReference type="ARBA" id="ARBA00023015"/>
    </source>
</evidence>
<dbReference type="InterPro" id="IPR011598">
    <property type="entry name" value="bHLH_dom"/>
</dbReference>
<dbReference type="GO" id="GO:0005634">
    <property type="term" value="C:nucleus"/>
    <property type="evidence" value="ECO:0007669"/>
    <property type="project" value="UniProtKB-SubCell"/>
</dbReference>
<dbReference type="CDD" id="cd11397">
    <property type="entry name" value="bHLHzip_MITF_like"/>
    <property type="match status" value="1"/>
</dbReference>
<dbReference type="InterPro" id="IPR036638">
    <property type="entry name" value="HLH_DNA-bd_sf"/>
</dbReference>
<evidence type="ECO:0000259" key="8">
    <source>
        <dbReference type="PROSITE" id="PS50888"/>
    </source>
</evidence>
<gene>
    <name evidence="9" type="ORF">MCOR_42999</name>
</gene>
<keyword evidence="5" id="KW-0804">Transcription</keyword>
<keyword evidence="4" id="KW-0238">DNA-binding</keyword>
<evidence type="ECO:0000256" key="6">
    <source>
        <dbReference type="ARBA" id="ARBA00023242"/>
    </source>
</evidence>
<dbReference type="SUPFAM" id="SSF47459">
    <property type="entry name" value="HLH, helix-loop-helix DNA-binding domain"/>
    <property type="match status" value="1"/>
</dbReference>
<feature type="region of interest" description="Disordered" evidence="7">
    <location>
        <begin position="60"/>
        <end position="83"/>
    </location>
</feature>
<dbReference type="InterPro" id="IPR031867">
    <property type="entry name" value="MiT/TFE_N"/>
</dbReference>
<keyword evidence="10" id="KW-1185">Reference proteome</keyword>
<feature type="domain" description="BHLH" evidence="8">
    <location>
        <begin position="267"/>
        <end position="320"/>
    </location>
</feature>
<dbReference type="PROSITE" id="PS50888">
    <property type="entry name" value="BHLH"/>
    <property type="match status" value="1"/>
</dbReference>
<accession>A0A6J8DNT5</accession>
<reference evidence="9 10" key="1">
    <citation type="submission" date="2020-06" db="EMBL/GenBank/DDBJ databases">
        <authorList>
            <person name="Li R."/>
            <person name="Bekaert M."/>
        </authorList>
    </citation>
    <scope>NUCLEOTIDE SEQUENCE [LARGE SCALE GENOMIC DNA]</scope>
    <source>
        <strain evidence="10">wild</strain>
    </source>
</reference>
<dbReference type="GO" id="GO:0046983">
    <property type="term" value="F:protein dimerization activity"/>
    <property type="evidence" value="ECO:0007669"/>
    <property type="project" value="InterPro"/>
</dbReference>
<dbReference type="OrthoDB" id="6242697at2759"/>
<comment type="similarity">
    <text evidence="2">Belongs to the MiT/TFE family.</text>
</comment>
<dbReference type="SMART" id="SM00353">
    <property type="entry name" value="HLH"/>
    <property type="match status" value="1"/>
</dbReference>
<evidence type="ECO:0000256" key="7">
    <source>
        <dbReference type="SAM" id="MobiDB-lite"/>
    </source>
</evidence>
<comment type="subcellular location">
    <subcellularLocation>
        <location evidence="1">Nucleus</location>
    </subcellularLocation>
</comment>
<keyword evidence="3" id="KW-0805">Transcription regulation</keyword>
<dbReference type="GO" id="GO:0000981">
    <property type="term" value="F:DNA-binding transcription factor activity, RNA polymerase II-specific"/>
    <property type="evidence" value="ECO:0007669"/>
    <property type="project" value="TreeGrafter"/>
</dbReference>
<dbReference type="PANTHER" id="PTHR45776">
    <property type="entry name" value="MIP04163P"/>
    <property type="match status" value="1"/>
</dbReference>
<evidence type="ECO:0000256" key="4">
    <source>
        <dbReference type="ARBA" id="ARBA00023125"/>
    </source>
</evidence>
<evidence type="ECO:0000313" key="9">
    <source>
        <dbReference type="EMBL" id="CAC5409749.1"/>
    </source>
</evidence>
<evidence type="ECO:0000256" key="5">
    <source>
        <dbReference type="ARBA" id="ARBA00023163"/>
    </source>
</evidence>
<dbReference type="Pfam" id="PF15951">
    <property type="entry name" value="MITF_TFEB_C_3_N"/>
    <property type="match status" value="1"/>
</dbReference>
<name>A0A6J8DNT5_MYTCO</name>
<protein>
    <submittedName>
        <fullName evidence="9">MITF</fullName>
    </submittedName>
</protein>
<dbReference type="AlphaFoldDB" id="A0A6J8DNT5"/>
<keyword evidence="6" id="KW-0539">Nucleus</keyword>
<evidence type="ECO:0000256" key="2">
    <source>
        <dbReference type="ARBA" id="ARBA00008289"/>
    </source>
</evidence>
<feature type="compositionally biased region" description="Low complexity" evidence="7">
    <location>
        <begin position="422"/>
        <end position="432"/>
    </location>
</feature>
<organism evidence="9 10">
    <name type="scientific">Mytilus coruscus</name>
    <name type="common">Sea mussel</name>
    <dbReference type="NCBI Taxonomy" id="42192"/>
    <lineage>
        <taxon>Eukaryota</taxon>
        <taxon>Metazoa</taxon>
        <taxon>Spiralia</taxon>
        <taxon>Lophotrochozoa</taxon>
        <taxon>Mollusca</taxon>
        <taxon>Bivalvia</taxon>
        <taxon>Autobranchia</taxon>
        <taxon>Pteriomorphia</taxon>
        <taxon>Mytilida</taxon>
        <taxon>Mytiloidea</taxon>
        <taxon>Mytilidae</taxon>
        <taxon>Mytilinae</taxon>
        <taxon>Mytilus</taxon>
    </lineage>
</organism>
<dbReference type="Proteomes" id="UP000507470">
    <property type="component" value="Unassembled WGS sequence"/>
</dbReference>
<sequence length="439" mass="49538">MGDSGIVTDINSLYESAELDSDDNFYKLQSKAIVGSPKVDIKHTNMPLRANLKLQLQRQQIEEEKKRNQSMSQSYKPPPSQPQIIQFPISSSVSNVDLNVAPQILKVESKLQNPTQFHVQESKKRQIHMFLSNPHGKVTSVQSLPVSTHSQEPLHTLSGSAPLDQESPLSADLSSSALSNDMVDMDLINELISLQTVDPQMDSDLSLIEPTLDHLSSTLPHANLFDIYEVPRENSKMPSSCPAKFPPSTTPEFMTDEEARMWQKDRQKKDNHNQIERRRRFNINDRIKELGTLLPKTIDPDMRQNKGSILKASVDYIKKLRRDQERLKYVEDRQRKMEAANRKMMLRMQQLELVLNASGMTSGMKDDMEQLTNLSAQSAFQISHSYEQEIEQAPAVIVTSSHGSFEDFMDDSSPVSGDPMLSSNPVSPNSVNDASDLFN</sequence>
<dbReference type="EMBL" id="CACVKT020007647">
    <property type="protein sequence ID" value="CAC5409749.1"/>
    <property type="molecule type" value="Genomic_DNA"/>
</dbReference>
<dbReference type="Pfam" id="PF00010">
    <property type="entry name" value="HLH"/>
    <property type="match status" value="1"/>
</dbReference>
<proteinExistence type="inferred from homology"/>
<dbReference type="GO" id="GO:0000978">
    <property type="term" value="F:RNA polymerase II cis-regulatory region sequence-specific DNA binding"/>
    <property type="evidence" value="ECO:0007669"/>
    <property type="project" value="TreeGrafter"/>
</dbReference>
<evidence type="ECO:0000313" key="10">
    <source>
        <dbReference type="Proteomes" id="UP000507470"/>
    </source>
</evidence>
<dbReference type="Gene3D" id="4.10.280.10">
    <property type="entry name" value="Helix-loop-helix DNA-binding domain"/>
    <property type="match status" value="1"/>
</dbReference>